<proteinExistence type="predicted"/>
<name>A0A3P7ZCI0_9TREM</name>
<dbReference type="Proteomes" id="UP000269396">
    <property type="component" value="Unassembled WGS sequence"/>
</dbReference>
<evidence type="ECO:0000313" key="2">
    <source>
        <dbReference type="Proteomes" id="UP000269396"/>
    </source>
</evidence>
<evidence type="ECO:0000313" key="1">
    <source>
        <dbReference type="EMBL" id="VDO81717.1"/>
    </source>
</evidence>
<reference evidence="1 2" key="1">
    <citation type="submission" date="2018-11" db="EMBL/GenBank/DDBJ databases">
        <authorList>
            <consortium name="Pathogen Informatics"/>
        </authorList>
    </citation>
    <scope>NUCLEOTIDE SEQUENCE [LARGE SCALE GENOMIC DNA]</scope>
    <source>
        <strain>Denwood</strain>
        <strain evidence="2">Zambia</strain>
    </source>
</reference>
<protein>
    <submittedName>
        <fullName evidence="1">Uncharacterized protein</fullName>
    </submittedName>
</protein>
<organism evidence="1 2">
    <name type="scientific">Schistosoma mattheei</name>
    <dbReference type="NCBI Taxonomy" id="31246"/>
    <lineage>
        <taxon>Eukaryota</taxon>
        <taxon>Metazoa</taxon>
        <taxon>Spiralia</taxon>
        <taxon>Lophotrochozoa</taxon>
        <taxon>Platyhelminthes</taxon>
        <taxon>Trematoda</taxon>
        <taxon>Digenea</taxon>
        <taxon>Strigeidida</taxon>
        <taxon>Schistosomatoidea</taxon>
        <taxon>Schistosomatidae</taxon>
        <taxon>Schistosoma</taxon>
    </lineage>
</organism>
<sequence length="84" mass="10314">MWEKTNQIPVEEEIRKKHWKWIGDTLRKAPNCITRQALTLNSQGQRRRGRPKNTLGREMETYMRRMNKNWMALEKKSEWDRVGW</sequence>
<dbReference type="EMBL" id="UZAL01002183">
    <property type="protein sequence ID" value="VDO81717.1"/>
    <property type="molecule type" value="Genomic_DNA"/>
</dbReference>
<accession>A0A3P7ZCI0</accession>
<dbReference type="AlphaFoldDB" id="A0A3P7ZCI0"/>
<keyword evidence="2" id="KW-1185">Reference proteome</keyword>
<gene>
    <name evidence="1" type="ORF">SMTD_LOCUS1819</name>
</gene>